<sequence length="289" mass="33353">MISCLTNTGINLISKPFSKCLPISTTTSYRYYTKREHDDVEKQWFKPKESLSSELERSNKESKPLVVFLEGPSGSGKRQLLERLSNTGYHCIIKPFIDVAKDNAKDILQPSSSFDIKNQSKLYDQLIKDNLNQSLLNSSNKSKDQAAFKNNLLFVHRSPISSIIYDKGNNQIESINKFIQQQKQQEKDYNVVYVYCKTPVELIQQRLGGRYHFNEDQDNQLVSKLNITDLQEFSEELYSTMEKESVFDEVLDTTSIKQACPSLLAMFNIYFNNDSLQQLIKDRLNGNKK</sequence>
<organism evidence="1 2">
    <name type="scientific">Polysphondylium violaceum</name>
    <dbReference type="NCBI Taxonomy" id="133409"/>
    <lineage>
        <taxon>Eukaryota</taxon>
        <taxon>Amoebozoa</taxon>
        <taxon>Evosea</taxon>
        <taxon>Eumycetozoa</taxon>
        <taxon>Dictyostelia</taxon>
        <taxon>Dictyosteliales</taxon>
        <taxon>Dictyosteliaceae</taxon>
        <taxon>Polysphondylium</taxon>
    </lineage>
</organism>
<comment type="caution">
    <text evidence="1">The sequence shown here is derived from an EMBL/GenBank/DDBJ whole genome shotgun (WGS) entry which is preliminary data.</text>
</comment>
<dbReference type="EMBL" id="AJWJ01000010">
    <property type="protein sequence ID" value="KAF2078135.1"/>
    <property type="molecule type" value="Genomic_DNA"/>
</dbReference>
<accession>A0A8J4V2B0</accession>
<dbReference type="SUPFAM" id="SSF52540">
    <property type="entry name" value="P-loop containing nucleoside triphosphate hydrolases"/>
    <property type="match status" value="1"/>
</dbReference>
<dbReference type="Pfam" id="PF13671">
    <property type="entry name" value="AAA_33"/>
    <property type="match status" value="1"/>
</dbReference>
<keyword evidence="2" id="KW-1185">Reference proteome</keyword>
<dbReference type="AlphaFoldDB" id="A0A8J4V2B0"/>
<reference evidence="1" key="1">
    <citation type="submission" date="2020-01" db="EMBL/GenBank/DDBJ databases">
        <title>Development of genomics and gene disruption for Polysphondylium violaceum indicates a role for the polyketide synthase stlB in stalk morphogenesis.</title>
        <authorList>
            <person name="Narita B."/>
            <person name="Kawabe Y."/>
            <person name="Kin K."/>
            <person name="Saito T."/>
            <person name="Gibbs R."/>
            <person name="Kuspa A."/>
            <person name="Muzny D."/>
            <person name="Queller D."/>
            <person name="Richards S."/>
            <person name="Strassman J."/>
            <person name="Sucgang R."/>
            <person name="Worley K."/>
            <person name="Schaap P."/>
        </authorList>
    </citation>
    <scope>NUCLEOTIDE SEQUENCE</scope>
    <source>
        <strain evidence="1">QSvi11</strain>
    </source>
</reference>
<gene>
    <name evidence="1" type="ORF">CYY_000519</name>
</gene>
<dbReference type="OrthoDB" id="19393at2759"/>
<dbReference type="Proteomes" id="UP000695562">
    <property type="component" value="Unassembled WGS sequence"/>
</dbReference>
<proteinExistence type="predicted"/>
<name>A0A8J4V2B0_9MYCE</name>
<dbReference type="InterPro" id="IPR027417">
    <property type="entry name" value="P-loop_NTPase"/>
</dbReference>
<evidence type="ECO:0000313" key="1">
    <source>
        <dbReference type="EMBL" id="KAF2078135.1"/>
    </source>
</evidence>
<protein>
    <submittedName>
        <fullName evidence="1">Uncharacterized protein</fullName>
    </submittedName>
</protein>
<dbReference type="Gene3D" id="3.40.50.300">
    <property type="entry name" value="P-loop containing nucleotide triphosphate hydrolases"/>
    <property type="match status" value="1"/>
</dbReference>
<evidence type="ECO:0000313" key="2">
    <source>
        <dbReference type="Proteomes" id="UP000695562"/>
    </source>
</evidence>